<reference evidence="7 8" key="1">
    <citation type="submission" date="2022-08" db="EMBL/GenBank/DDBJ databases">
        <title>Reclassification of Massilia species as members of the genera Telluria, Duganella, Pseudoduganella, Mokoshia gen. nov. and Zemynaea gen. nov. using orthogonal and non-orthogonal genome-based approaches.</title>
        <authorList>
            <person name="Bowman J.P."/>
        </authorList>
    </citation>
    <scope>NUCLEOTIDE SEQUENCE [LARGE SCALE GENOMIC DNA]</scope>
    <source>
        <strain evidence="7 8">JCM 31661</strain>
    </source>
</reference>
<evidence type="ECO:0000256" key="1">
    <source>
        <dbReference type="ARBA" id="ARBA00023015"/>
    </source>
</evidence>
<keyword evidence="2 4" id="KW-0238">DNA-binding</keyword>
<dbReference type="PROSITE" id="PS50977">
    <property type="entry name" value="HTH_TETR_2"/>
    <property type="match status" value="1"/>
</dbReference>
<dbReference type="SUPFAM" id="SSF46689">
    <property type="entry name" value="Homeodomain-like"/>
    <property type="match status" value="1"/>
</dbReference>
<accession>A0ABT2ALY8</accession>
<dbReference type="Pfam" id="PF21351">
    <property type="entry name" value="TetR_C_41"/>
    <property type="match status" value="1"/>
</dbReference>
<name>A0ABT2ALY8_9BURK</name>
<dbReference type="EMBL" id="JANUHA010000008">
    <property type="protein sequence ID" value="MCS0597235.1"/>
    <property type="molecule type" value="Genomic_DNA"/>
</dbReference>
<dbReference type="Proteomes" id="UP001206572">
    <property type="component" value="Unassembled WGS sequence"/>
</dbReference>
<evidence type="ECO:0000313" key="8">
    <source>
        <dbReference type="Proteomes" id="UP001206572"/>
    </source>
</evidence>
<feature type="region of interest" description="Disordered" evidence="5">
    <location>
        <begin position="1"/>
        <end position="25"/>
    </location>
</feature>
<dbReference type="PANTHER" id="PTHR30055:SF234">
    <property type="entry name" value="HTH-TYPE TRANSCRIPTIONAL REGULATOR BETI"/>
    <property type="match status" value="1"/>
</dbReference>
<dbReference type="InterPro" id="IPR009057">
    <property type="entry name" value="Homeodomain-like_sf"/>
</dbReference>
<evidence type="ECO:0000256" key="3">
    <source>
        <dbReference type="ARBA" id="ARBA00023163"/>
    </source>
</evidence>
<protein>
    <submittedName>
        <fullName evidence="7">TetR/AcrR family transcriptional regulator</fullName>
    </submittedName>
</protein>
<dbReference type="Pfam" id="PF00440">
    <property type="entry name" value="TetR_N"/>
    <property type="match status" value="1"/>
</dbReference>
<dbReference type="RefSeq" id="WP_258828265.1">
    <property type="nucleotide sequence ID" value="NZ_JANUHA010000008.1"/>
</dbReference>
<evidence type="ECO:0000256" key="4">
    <source>
        <dbReference type="PROSITE-ProRule" id="PRU00335"/>
    </source>
</evidence>
<keyword evidence="8" id="KW-1185">Reference proteome</keyword>
<dbReference type="InterPro" id="IPR050109">
    <property type="entry name" value="HTH-type_TetR-like_transc_reg"/>
</dbReference>
<feature type="DNA-binding region" description="H-T-H motif" evidence="4">
    <location>
        <begin position="53"/>
        <end position="72"/>
    </location>
</feature>
<sequence length="215" mass="22907">MEKKSPGTAAPKRTARAGAPERIARATQRDATISRLLAVARAGFAEHGYAAAATEEMVHAAGVTRGALYHHFGSKEGLFRAVLKQVHAEVAERVGAAAQAEPDDWEALLAGCRAFLSAANDPATQQIMLIDGPAVLGWSEWRQMDEEHSLHLLRDHLDLLAGQGKLRTRRTEPLAHLLSGAMNELALWVAQPGGSGDALAEATAALEETLNGLRA</sequence>
<comment type="caution">
    <text evidence="7">The sequence shown here is derived from an EMBL/GenBank/DDBJ whole genome shotgun (WGS) entry which is preliminary data.</text>
</comment>
<dbReference type="PRINTS" id="PR00455">
    <property type="entry name" value="HTHTETR"/>
</dbReference>
<evidence type="ECO:0000259" key="6">
    <source>
        <dbReference type="PROSITE" id="PS50977"/>
    </source>
</evidence>
<evidence type="ECO:0000313" key="7">
    <source>
        <dbReference type="EMBL" id="MCS0597235.1"/>
    </source>
</evidence>
<feature type="domain" description="HTH tetR-type" evidence="6">
    <location>
        <begin position="30"/>
        <end position="90"/>
    </location>
</feature>
<dbReference type="Gene3D" id="1.10.357.10">
    <property type="entry name" value="Tetracycline Repressor, domain 2"/>
    <property type="match status" value="1"/>
</dbReference>
<keyword evidence="3" id="KW-0804">Transcription</keyword>
<evidence type="ECO:0000256" key="2">
    <source>
        <dbReference type="ARBA" id="ARBA00023125"/>
    </source>
</evidence>
<dbReference type="InterPro" id="IPR001647">
    <property type="entry name" value="HTH_TetR"/>
</dbReference>
<dbReference type="PANTHER" id="PTHR30055">
    <property type="entry name" value="HTH-TYPE TRANSCRIPTIONAL REGULATOR RUTR"/>
    <property type="match status" value="1"/>
</dbReference>
<dbReference type="InterPro" id="IPR049484">
    <property type="entry name" value="Rv0078-like_C"/>
</dbReference>
<proteinExistence type="predicted"/>
<gene>
    <name evidence="7" type="ORF">NX780_12855</name>
</gene>
<evidence type="ECO:0000256" key="5">
    <source>
        <dbReference type="SAM" id="MobiDB-lite"/>
    </source>
</evidence>
<organism evidence="7 8">
    <name type="scientific">Massilia agri</name>
    <dbReference type="NCBI Taxonomy" id="1886785"/>
    <lineage>
        <taxon>Bacteria</taxon>
        <taxon>Pseudomonadati</taxon>
        <taxon>Pseudomonadota</taxon>
        <taxon>Betaproteobacteria</taxon>
        <taxon>Burkholderiales</taxon>
        <taxon>Oxalobacteraceae</taxon>
        <taxon>Telluria group</taxon>
        <taxon>Massilia</taxon>
    </lineage>
</organism>
<keyword evidence="1" id="KW-0805">Transcription regulation</keyword>